<evidence type="ECO:0000313" key="5">
    <source>
        <dbReference type="Proteomes" id="UP001319827"/>
    </source>
</evidence>
<feature type="modified residue" description="4-aspartylphosphate" evidence="2">
    <location>
        <position position="56"/>
    </location>
</feature>
<dbReference type="Gene3D" id="3.40.50.2300">
    <property type="match status" value="1"/>
</dbReference>
<evidence type="ECO:0000256" key="1">
    <source>
        <dbReference type="ARBA" id="ARBA00022553"/>
    </source>
</evidence>
<dbReference type="Proteomes" id="UP001319827">
    <property type="component" value="Chromosome"/>
</dbReference>
<reference evidence="4 5" key="2">
    <citation type="journal article" date="2021" name="Int. J. Syst. Evol. Microbiol.">
        <title>Isolation and Polyphasic Characterization of Desulfuromonas versatilis sp. Nov., an Electrogenic Bacteria Capable of Versatile Metabolism Isolated from a Graphene Oxide-Reducing Enrichment Culture.</title>
        <authorList>
            <person name="Xie L."/>
            <person name="Yoshida N."/>
            <person name="Ishii S."/>
            <person name="Meng L."/>
        </authorList>
    </citation>
    <scope>NUCLEOTIDE SEQUENCE [LARGE SCALE GENOMIC DNA]</scope>
    <source>
        <strain evidence="4 5">NIT-T3</strain>
    </source>
</reference>
<organism evidence="4 5">
    <name type="scientific">Desulfuromonas versatilis</name>
    <dbReference type="NCBI Taxonomy" id="2802975"/>
    <lineage>
        <taxon>Bacteria</taxon>
        <taxon>Pseudomonadati</taxon>
        <taxon>Thermodesulfobacteriota</taxon>
        <taxon>Desulfuromonadia</taxon>
        <taxon>Desulfuromonadales</taxon>
        <taxon>Desulfuromonadaceae</taxon>
        <taxon>Desulfuromonas</taxon>
    </lineage>
</organism>
<dbReference type="Pfam" id="PF00072">
    <property type="entry name" value="Response_reg"/>
    <property type="match status" value="1"/>
</dbReference>
<dbReference type="SMART" id="SM00448">
    <property type="entry name" value="REC"/>
    <property type="match status" value="1"/>
</dbReference>
<dbReference type="PANTHER" id="PTHR44591:SF3">
    <property type="entry name" value="RESPONSE REGULATORY DOMAIN-CONTAINING PROTEIN"/>
    <property type="match status" value="1"/>
</dbReference>
<gene>
    <name evidence="4" type="ORF">DESUT3_26200</name>
</gene>
<name>A0ABM8HXM0_9BACT</name>
<keyword evidence="1 2" id="KW-0597">Phosphoprotein</keyword>
<dbReference type="InterPro" id="IPR011006">
    <property type="entry name" value="CheY-like_superfamily"/>
</dbReference>
<keyword evidence="5" id="KW-1185">Reference proteome</keyword>
<proteinExistence type="predicted"/>
<evidence type="ECO:0000313" key="4">
    <source>
        <dbReference type="EMBL" id="BCR05551.1"/>
    </source>
</evidence>
<dbReference type="InterPro" id="IPR001789">
    <property type="entry name" value="Sig_transdc_resp-reg_receiver"/>
</dbReference>
<dbReference type="PROSITE" id="PS50110">
    <property type="entry name" value="RESPONSE_REGULATORY"/>
    <property type="match status" value="1"/>
</dbReference>
<feature type="domain" description="Response regulatory" evidence="3">
    <location>
        <begin position="7"/>
        <end position="121"/>
    </location>
</feature>
<dbReference type="RefSeq" id="WP_221248969.1">
    <property type="nucleotide sequence ID" value="NZ_AP024355.1"/>
</dbReference>
<accession>A0ABM8HXM0</accession>
<sequence>MGRKIDKILIVDDEENARIGLSKLLSQEGYQVDSVGNGYEALEFLRQQKVNLVISDINMPGMNGLAFLRELNRNYPSTNVIMITAYGGVESYLEAMNLGAFEYIHKPVKLDELKSVMKKIHNGKQHVGNS</sequence>
<dbReference type="InterPro" id="IPR050595">
    <property type="entry name" value="Bact_response_regulator"/>
</dbReference>
<dbReference type="CDD" id="cd17536">
    <property type="entry name" value="REC_YesN-like"/>
    <property type="match status" value="1"/>
</dbReference>
<dbReference type="SUPFAM" id="SSF52172">
    <property type="entry name" value="CheY-like"/>
    <property type="match status" value="1"/>
</dbReference>
<dbReference type="EMBL" id="AP024355">
    <property type="protein sequence ID" value="BCR05551.1"/>
    <property type="molecule type" value="Genomic_DNA"/>
</dbReference>
<evidence type="ECO:0000259" key="3">
    <source>
        <dbReference type="PROSITE" id="PS50110"/>
    </source>
</evidence>
<reference evidence="4 5" key="1">
    <citation type="journal article" date="2016" name="C (Basel)">
        <title>Selective Growth of and Electricity Production by Marine Exoelectrogenic Bacteria in Self-Aggregated Hydrogel of Microbially Reduced Graphene Oxide.</title>
        <authorList>
            <person name="Yoshida N."/>
            <person name="Goto Y."/>
            <person name="Miyata Y."/>
        </authorList>
    </citation>
    <scope>NUCLEOTIDE SEQUENCE [LARGE SCALE GENOMIC DNA]</scope>
    <source>
        <strain evidence="4 5">NIT-T3</strain>
    </source>
</reference>
<dbReference type="PANTHER" id="PTHR44591">
    <property type="entry name" value="STRESS RESPONSE REGULATOR PROTEIN 1"/>
    <property type="match status" value="1"/>
</dbReference>
<protein>
    <submittedName>
        <fullName evidence="4">Two-component system response regulator</fullName>
    </submittedName>
</protein>
<evidence type="ECO:0000256" key="2">
    <source>
        <dbReference type="PROSITE-ProRule" id="PRU00169"/>
    </source>
</evidence>